<feature type="transmembrane region" description="Helical" evidence="1">
    <location>
        <begin position="347"/>
        <end position="366"/>
    </location>
</feature>
<dbReference type="EMBL" id="JACIJD010000002">
    <property type="protein sequence ID" value="MBB5692598.1"/>
    <property type="molecule type" value="Genomic_DNA"/>
</dbReference>
<evidence type="ECO:0000313" key="3">
    <source>
        <dbReference type="Proteomes" id="UP000580654"/>
    </source>
</evidence>
<sequence length="610" mass="65756">MAAPPRWSRLRAAWPDLALLAFAALQLWPFLSAFHQSADDNFWQLAVLTTLDRPASLIEEVRKAAQEQGRIGIYPALILVMLGAMLQEYAWGRVLIVALFGFLILAFCHLLALRFRLPLTRPALLATLCITPMVAHHLPPNAYPLMLTLPLLGLVALHVHLARKDLPRAGGMAAALGLAALMLVLEYALIAGSALAALAVLTSPPGQRRHALLLHGTALLASATVYLGYRLAFPSDYSGNMLQAIDLSEVFRLQLRHMVSGTVFPYLPRAAAGRMDLALAFLLLLGGARAAARLLPPLARDLRPRLALGLLLCCGGWIWLNTLFHALTPKYQSWCRMGDCAYVDSRLAGLGVGVAAAVGLAGLLHLLRARGATLLCAGLVGLVASLTFLHNRASAREMAGRERAFGVLRSAACHPEAGIGRDEAVLQTLARTVWWHQPPARVPPAEAYLAAYAERLDRLGLSCRPIPFAPRPWPVEFLGWSVPEPTGRWSIGRAGLILLTGREGSGGMVLSLSAHVPSGGAEQRVRVRTDTAAGCGFRLGAPPREVFVPLEPGRQTILVIETPDAVSPSTLRESEDPRRLGVFLFGIRGLRDGEAAPDGIDLRRCPAEGE</sequence>
<evidence type="ECO:0000256" key="1">
    <source>
        <dbReference type="SAM" id="Phobius"/>
    </source>
</evidence>
<feature type="transmembrane region" description="Helical" evidence="1">
    <location>
        <begin position="212"/>
        <end position="233"/>
    </location>
</feature>
<protein>
    <recommendedName>
        <fullName evidence="4">Glycosyltransferase RgtA/B/C/D-like domain-containing protein</fullName>
    </recommendedName>
</protein>
<keyword evidence="3" id="KW-1185">Reference proteome</keyword>
<feature type="transmembrane region" description="Helical" evidence="1">
    <location>
        <begin position="277"/>
        <end position="295"/>
    </location>
</feature>
<reference evidence="2 3" key="1">
    <citation type="submission" date="2020-08" db="EMBL/GenBank/DDBJ databases">
        <title>Genomic Encyclopedia of Type Strains, Phase IV (KMG-IV): sequencing the most valuable type-strain genomes for metagenomic binning, comparative biology and taxonomic classification.</title>
        <authorList>
            <person name="Goeker M."/>
        </authorList>
    </citation>
    <scope>NUCLEOTIDE SEQUENCE [LARGE SCALE GENOMIC DNA]</scope>
    <source>
        <strain evidence="2 3">DSM 25622</strain>
    </source>
</reference>
<proteinExistence type="predicted"/>
<accession>A0A840XV36</accession>
<dbReference type="Proteomes" id="UP000580654">
    <property type="component" value="Unassembled WGS sequence"/>
</dbReference>
<organism evidence="2 3">
    <name type="scientific">Muricoccus pecuniae</name>
    <dbReference type="NCBI Taxonomy" id="693023"/>
    <lineage>
        <taxon>Bacteria</taxon>
        <taxon>Pseudomonadati</taxon>
        <taxon>Pseudomonadota</taxon>
        <taxon>Alphaproteobacteria</taxon>
        <taxon>Acetobacterales</taxon>
        <taxon>Roseomonadaceae</taxon>
        <taxon>Muricoccus</taxon>
    </lineage>
</organism>
<keyword evidence="1" id="KW-0812">Transmembrane</keyword>
<dbReference type="AlphaFoldDB" id="A0A840XV36"/>
<gene>
    <name evidence="2" type="ORF">FHS87_000613</name>
</gene>
<dbReference type="RefSeq" id="WP_184513721.1">
    <property type="nucleotide sequence ID" value="NZ_JACIJD010000002.1"/>
</dbReference>
<keyword evidence="1" id="KW-1133">Transmembrane helix</keyword>
<feature type="transmembrane region" description="Helical" evidence="1">
    <location>
        <begin position="372"/>
        <end position="389"/>
    </location>
</feature>
<name>A0A840XV36_9PROT</name>
<feature type="transmembrane region" description="Helical" evidence="1">
    <location>
        <begin position="173"/>
        <end position="200"/>
    </location>
</feature>
<comment type="caution">
    <text evidence="2">The sequence shown here is derived from an EMBL/GenBank/DDBJ whole genome shotgun (WGS) entry which is preliminary data.</text>
</comment>
<keyword evidence="1" id="KW-0472">Membrane</keyword>
<evidence type="ECO:0008006" key="4">
    <source>
        <dbReference type="Google" id="ProtNLM"/>
    </source>
</evidence>
<feature type="transmembrane region" description="Helical" evidence="1">
    <location>
        <begin position="142"/>
        <end position="161"/>
    </location>
</feature>
<evidence type="ECO:0000313" key="2">
    <source>
        <dbReference type="EMBL" id="MBB5692598.1"/>
    </source>
</evidence>
<feature type="transmembrane region" description="Helical" evidence="1">
    <location>
        <begin position="90"/>
        <end position="112"/>
    </location>
</feature>
<feature type="transmembrane region" description="Helical" evidence="1">
    <location>
        <begin position="307"/>
        <end position="327"/>
    </location>
</feature>